<proteinExistence type="inferred from homology"/>
<dbReference type="KEGG" id="soy:115886239"/>
<evidence type="ECO:0000256" key="7">
    <source>
        <dbReference type="ARBA" id="ARBA00023242"/>
    </source>
</evidence>
<dbReference type="InterPro" id="IPR045249">
    <property type="entry name" value="HARBI1-like"/>
</dbReference>
<evidence type="ECO:0000259" key="9">
    <source>
        <dbReference type="Pfam" id="PF26138"/>
    </source>
</evidence>
<evidence type="ECO:0000256" key="3">
    <source>
        <dbReference type="ARBA" id="ARBA00006958"/>
    </source>
</evidence>
<comment type="subcellular location">
    <subcellularLocation>
        <location evidence="2">Nucleus</location>
    </subcellularLocation>
</comment>
<keyword evidence="7" id="KW-0539">Nucleus</keyword>
<dbReference type="GO" id="GO:0003676">
    <property type="term" value="F:nucleic acid binding"/>
    <property type="evidence" value="ECO:0007669"/>
    <property type="project" value="InterPro"/>
</dbReference>
<dbReference type="Proteomes" id="UP000504635">
    <property type="component" value="Unplaced"/>
</dbReference>
<dbReference type="OrthoDB" id="8191395at2759"/>
<evidence type="ECO:0000256" key="2">
    <source>
        <dbReference type="ARBA" id="ARBA00004123"/>
    </source>
</evidence>
<evidence type="ECO:0000256" key="5">
    <source>
        <dbReference type="ARBA" id="ARBA00022723"/>
    </source>
</evidence>
<organism evidence="10 11">
    <name type="scientific">Sitophilus oryzae</name>
    <name type="common">Rice weevil</name>
    <name type="synonym">Curculio oryzae</name>
    <dbReference type="NCBI Taxonomy" id="7048"/>
    <lineage>
        <taxon>Eukaryota</taxon>
        <taxon>Metazoa</taxon>
        <taxon>Ecdysozoa</taxon>
        <taxon>Arthropoda</taxon>
        <taxon>Hexapoda</taxon>
        <taxon>Insecta</taxon>
        <taxon>Pterygota</taxon>
        <taxon>Neoptera</taxon>
        <taxon>Endopterygota</taxon>
        <taxon>Coleoptera</taxon>
        <taxon>Polyphaga</taxon>
        <taxon>Cucujiformia</taxon>
        <taxon>Curculionidae</taxon>
        <taxon>Dryophthorinae</taxon>
        <taxon>Sitophilus</taxon>
    </lineage>
</organism>
<feature type="domain" description="DDE Tnp4" evidence="8">
    <location>
        <begin position="167"/>
        <end position="271"/>
    </location>
</feature>
<evidence type="ECO:0000256" key="6">
    <source>
        <dbReference type="ARBA" id="ARBA00022801"/>
    </source>
</evidence>
<sequence length="314" mass="37101">MSSSDEEEILLLFALLKKKKKKRYWVHPINKKRAQFGEYHRLCIELQSHEDKFFQYFRMSRLCFEELHDLLKANIAKCTTNWRKPIHTRERLAICLRYLATGDSHQTIAFSYRVGRSTVSKIVRNVCQEIWKTLQPKYLPSPNRKMWLQSVEDFLVLWGFPNCLGSIDGKHIKLKCPRRSGSAYFCYKNYFSIVLLAIVDPHYKFMVVDIGNYGRHSDSAIFEKFNHILKNAVWNIIEKQVLPEKNYHLDKSAVEHGHCGLRLPPYHCHFNAIEMVWSETKRYYDQAIMKTAGLLTEVLKVWIMYQSNTTGRIT</sequence>
<dbReference type="GO" id="GO:0016787">
    <property type="term" value="F:hydrolase activity"/>
    <property type="evidence" value="ECO:0007669"/>
    <property type="project" value="UniProtKB-KW"/>
</dbReference>
<dbReference type="InterPro" id="IPR027806">
    <property type="entry name" value="HARBI1_dom"/>
</dbReference>
<dbReference type="GO" id="GO:0004518">
    <property type="term" value="F:nuclease activity"/>
    <property type="evidence" value="ECO:0007669"/>
    <property type="project" value="UniProtKB-KW"/>
</dbReference>
<dbReference type="Gene3D" id="3.30.420.10">
    <property type="entry name" value="Ribonuclease H-like superfamily/Ribonuclease H"/>
    <property type="match status" value="1"/>
</dbReference>
<feature type="domain" description="DUF8040" evidence="9">
    <location>
        <begin position="46"/>
        <end position="130"/>
    </location>
</feature>
<accession>A0A6J2YCP1</accession>
<dbReference type="InterPro" id="IPR036397">
    <property type="entry name" value="RNaseH_sf"/>
</dbReference>
<evidence type="ECO:0000313" key="11">
    <source>
        <dbReference type="RefSeq" id="XP_030761187.1"/>
    </source>
</evidence>
<keyword evidence="4" id="KW-0540">Nuclease</keyword>
<evidence type="ECO:0000313" key="10">
    <source>
        <dbReference type="Proteomes" id="UP000504635"/>
    </source>
</evidence>
<dbReference type="GO" id="GO:0005634">
    <property type="term" value="C:nucleus"/>
    <property type="evidence" value="ECO:0007669"/>
    <property type="project" value="UniProtKB-SubCell"/>
</dbReference>
<keyword evidence="5" id="KW-0479">Metal-binding</keyword>
<dbReference type="AlphaFoldDB" id="A0A6J2YCP1"/>
<dbReference type="GO" id="GO:0046872">
    <property type="term" value="F:metal ion binding"/>
    <property type="evidence" value="ECO:0007669"/>
    <property type="project" value="UniProtKB-KW"/>
</dbReference>
<dbReference type="InterPro" id="IPR058353">
    <property type="entry name" value="DUF8040"/>
</dbReference>
<comment type="cofactor">
    <cofactor evidence="1">
        <name>a divalent metal cation</name>
        <dbReference type="ChEBI" id="CHEBI:60240"/>
    </cofactor>
</comment>
<keyword evidence="6" id="KW-0378">Hydrolase</keyword>
<keyword evidence="10" id="KW-1185">Reference proteome</keyword>
<gene>
    <name evidence="11" type="primary">LOC115886239</name>
</gene>
<comment type="similarity">
    <text evidence="3">Belongs to the HARBI1 family.</text>
</comment>
<protein>
    <submittedName>
        <fullName evidence="11">Protein ANTAGONIST OF LIKE HETEROCHROMATIN PROTEIN 1-like</fullName>
    </submittedName>
</protein>
<dbReference type="InParanoid" id="A0A6J2YCP1"/>
<dbReference type="PANTHER" id="PTHR22930">
    <property type="match status" value="1"/>
</dbReference>
<dbReference type="Pfam" id="PF26138">
    <property type="entry name" value="DUF8040"/>
    <property type="match status" value="1"/>
</dbReference>
<evidence type="ECO:0000256" key="4">
    <source>
        <dbReference type="ARBA" id="ARBA00022722"/>
    </source>
</evidence>
<dbReference type="PANTHER" id="PTHR22930:SF269">
    <property type="entry name" value="NUCLEASE HARBI1-LIKE PROTEIN"/>
    <property type="match status" value="1"/>
</dbReference>
<evidence type="ECO:0000256" key="1">
    <source>
        <dbReference type="ARBA" id="ARBA00001968"/>
    </source>
</evidence>
<name>A0A6J2YCP1_SITOR</name>
<evidence type="ECO:0000259" key="8">
    <source>
        <dbReference type="Pfam" id="PF13359"/>
    </source>
</evidence>
<dbReference type="GeneID" id="115886239"/>
<reference evidence="11" key="1">
    <citation type="submission" date="2025-08" db="UniProtKB">
        <authorList>
            <consortium name="RefSeq"/>
        </authorList>
    </citation>
    <scope>IDENTIFICATION</scope>
    <source>
        <tissue evidence="11">Gonads</tissue>
    </source>
</reference>
<dbReference type="Pfam" id="PF13359">
    <property type="entry name" value="DDE_Tnp_4"/>
    <property type="match status" value="1"/>
</dbReference>
<dbReference type="RefSeq" id="XP_030761187.1">
    <property type="nucleotide sequence ID" value="XM_030905327.1"/>
</dbReference>